<evidence type="ECO:0000313" key="5">
    <source>
        <dbReference type="Proteomes" id="UP000326340"/>
    </source>
</evidence>
<keyword evidence="2" id="KW-1133">Transmembrane helix</keyword>
<dbReference type="AlphaFoldDB" id="A0A5Q4BGB6"/>
<keyword evidence="5" id="KW-1185">Reference proteome</keyword>
<name>A0A5Q4BGB6_9PEZI</name>
<feature type="transmembrane region" description="Helical" evidence="2">
    <location>
        <begin position="237"/>
        <end position="258"/>
    </location>
</feature>
<sequence>MAPRHRHQIIPTSSLVISYLVSQSQAAFVNDFSAYPVNSRPCMNRAAAASGCAGNTVTEMNTCLCGNGGDFVTATAKCVEKEAKDELDHVYGMLLASCTDSKTPLAVSQAHFLDPEEEEEEEDDDKASSTSSIDGVSSISSISTIGISDGSSIGGSSSTTFATSITTPPSVATSAQAQAPITSTSMTTYESVAPGGVTITVTRGIEVVPTGTISSGRQGSNGDTSTSGDDDRPGGGMLAAGIAGGFAVAIGALAFLCYRRRKQRKERKGQVGAGGKFASLSSATSLTTMTASPPQGQAAAAAAAATTAYHGANDLRPDTANSMQMAVGTVAWGRQQQQQQQQQHQQHQQQHYQYGPPQSPQHWQENNSPNQYGQPAGAWPSPVTNTDGTNGSRGVSPLSQYPTHASRGYESPPAQNPTWNAHEVPADVPAPHPSHHPSNHTYAPVFELPGDETQAVEADSTPIGPAQPIRPPSRSIQSTPAHMPAHPAPAQPAAAHHGMMPHRQIDDALQISQVELPPPRYWGPSSGSEWVSEDKKFG</sequence>
<gene>
    <name evidence="4" type="ORF">CSHISOI_09705</name>
</gene>
<proteinExistence type="predicted"/>
<feature type="region of interest" description="Disordered" evidence="1">
    <location>
        <begin position="208"/>
        <end position="236"/>
    </location>
</feature>
<reference evidence="4 5" key="1">
    <citation type="journal article" date="2019" name="Sci. Rep.">
        <title>Colletotrichum shisoi sp. nov., an anthracnose pathogen of Perilla frutescens in Japan: molecular phylogenetic, morphological and genomic evidence.</title>
        <authorList>
            <person name="Gan P."/>
            <person name="Tsushima A."/>
            <person name="Hiroyama R."/>
            <person name="Narusaka M."/>
            <person name="Takano Y."/>
            <person name="Narusaka Y."/>
            <person name="Kawaradani M."/>
            <person name="Damm U."/>
            <person name="Shirasu K."/>
        </authorList>
    </citation>
    <scope>NUCLEOTIDE SEQUENCE [LARGE SCALE GENOMIC DNA]</scope>
    <source>
        <strain evidence="4 5">PG-2018a</strain>
    </source>
</reference>
<feature type="chain" id="PRO_5024822319" description="Extracellular membrane protein CFEM domain-containing protein" evidence="3">
    <location>
        <begin position="27"/>
        <end position="538"/>
    </location>
</feature>
<feature type="region of interest" description="Disordered" evidence="1">
    <location>
        <begin position="516"/>
        <end position="538"/>
    </location>
</feature>
<feature type="compositionally biased region" description="Polar residues" evidence="1">
    <location>
        <begin position="360"/>
        <end position="373"/>
    </location>
</feature>
<keyword evidence="2" id="KW-0472">Membrane</keyword>
<comment type="caution">
    <text evidence="4">The sequence shown here is derived from an EMBL/GenBank/DDBJ whole genome shotgun (WGS) entry which is preliminary data.</text>
</comment>
<organism evidence="4 5">
    <name type="scientific">Colletotrichum shisoi</name>
    <dbReference type="NCBI Taxonomy" id="2078593"/>
    <lineage>
        <taxon>Eukaryota</taxon>
        <taxon>Fungi</taxon>
        <taxon>Dikarya</taxon>
        <taxon>Ascomycota</taxon>
        <taxon>Pezizomycotina</taxon>
        <taxon>Sordariomycetes</taxon>
        <taxon>Hypocreomycetidae</taxon>
        <taxon>Glomerellales</taxon>
        <taxon>Glomerellaceae</taxon>
        <taxon>Colletotrichum</taxon>
        <taxon>Colletotrichum destructivum species complex</taxon>
    </lineage>
</organism>
<accession>A0A5Q4BGB6</accession>
<evidence type="ECO:0000256" key="2">
    <source>
        <dbReference type="SAM" id="Phobius"/>
    </source>
</evidence>
<feature type="compositionally biased region" description="Low complexity" evidence="1">
    <location>
        <begin position="335"/>
        <end position="354"/>
    </location>
</feature>
<feature type="compositionally biased region" description="Polar residues" evidence="1">
    <location>
        <begin position="382"/>
        <end position="403"/>
    </location>
</feature>
<evidence type="ECO:0000313" key="4">
    <source>
        <dbReference type="EMBL" id="TQN65704.1"/>
    </source>
</evidence>
<dbReference type="OrthoDB" id="5311469at2759"/>
<evidence type="ECO:0000256" key="3">
    <source>
        <dbReference type="SAM" id="SignalP"/>
    </source>
</evidence>
<feature type="compositionally biased region" description="Acidic residues" evidence="1">
    <location>
        <begin position="115"/>
        <end position="125"/>
    </location>
</feature>
<keyword evidence="2" id="KW-0812">Transmembrane</keyword>
<keyword evidence="3" id="KW-0732">Signal</keyword>
<feature type="region of interest" description="Disordered" evidence="1">
    <location>
        <begin position="113"/>
        <end position="136"/>
    </location>
</feature>
<feature type="region of interest" description="Disordered" evidence="1">
    <location>
        <begin position="331"/>
        <end position="494"/>
    </location>
</feature>
<protein>
    <recommendedName>
        <fullName evidence="6">Extracellular membrane protein CFEM domain-containing protein</fullName>
    </recommendedName>
</protein>
<dbReference type="EMBL" id="PUHP01001490">
    <property type="protein sequence ID" value="TQN65704.1"/>
    <property type="molecule type" value="Genomic_DNA"/>
</dbReference>
<dbReference type="Proteomes" id="UP000326340">
    <property type="component" value="Unassembled WGS sequence"/>
</dbReference>
<feature type="signal peptide" evidence="3">
    <location>
        <begin position="1"/>
        <end position="26"/>
    </location>
</feature>
<evidence type="ECO:0000256" key="1">
    <source>
        <dbReference type="SAM" id="MobiDB-lite"/>
    </source>
</evidence>
<evidence type="ECO:0008006" key="6">
    <source>
        <dbReference type="Google" id="ProtNLM"/>
    </source>
</evidence>